<reference evidence="4" key="1">
    <citation type="submission" date="2023-07" db="EMBL/GenBank/DDBJ databases">
        <title>Chromosome-level genome assembly of Artemia franciscana.</title>
        <authorList>
            <person name="Jo E."/>
        </authorList>
    </citation>
    <scope>NUCLEOTIDE SEQUENCE</scope>
    <source>
        <tissue evidence="4">Whole body</tissue>
    </source>
</reference>
<dbReference type="PANTHER" id="PTHR37984">
    <property type="entry name" value="PROTEIN CBG26694"/>
    <property type="match status" value="1"/>
</dbReference>
<protein>
    <recommendedName>
        <fullName evidence="6">Reverse transcriptase domain-containing protein</fullName>
    </recommendedName>
</protein>
<dbReference type="AlphaFoldDB" id="A0AA88H8W0"/>
<dbReference type="InterPro" id="IPR050951">
    <property type="entry name" value="Retrovirus_Pol_polyprotein"/>
</dbReference>
<comment type="caution">
    <text evidence="4">The sequence shown here is derived from an EMBL/GenBank/DDBJ whole genome shotgun (WGS) entry which is preliminary data.</text>
</comment>
<dbReference type="Gene3D" id="3.30.70.270">
    <property type="match status" value="2"/>
</dbReference>
<keyword evidence="5" id="KW-1185">Reference proteome</keyword>
<evidence type="ECO:0000313" key="5">
    <source>
        <dbReference type="Proteomes" id="UP001187531"/>
    </source>
</evidence>
<keyword evidence="1" id="KW-0511">Multifunctional enzyme</keyword>
<sequence length="313" mass="35873">MVLVQKPNSNIKICLDPVELNKWIQRLHYLIPTFDNIAKKCHGAQNLFKLDARNGYWSMVLDDASLDLTTFNTMFGRFKWRRYPFGIISAQDEYQRWMEEAFEGLGLGLIVDDIAGVGTSKEDHDMQLKAVLQRAREKGVKFNHDKCVFNAKAIPYFGHLLTTEGVKPDPNKTKAIAEMPEPRNKEELQTLLGMFNYLSRYIPNLSSLNQPLQELGKAKDFVWTKKHSDACQTIHKSLCKHLSYFNTHCQEVEIIVDASQHGLGAQLLVKDKTVACGSRSLSDTEQRLSQIEKELLSIVFACKHFHQIFHQFS</sequence>
<dbReference type="Pfam" id="PF17919">
    <property type="entry name" value="RT_RNaseH_2"/>
    <property type="match status" value="1"/>
</dbReference>
<evidence type="ECO:0000259" key="2">
    <source>
        <dbReference type="Pfam" id="PF00078"/>
    </source>
</evidence>
<feature type="domain" description="Reverse transcriptase/retrotransposon-derived protein RNase H-like" evidence="3">
    <location>
        <begin position="223"/>
        <end position="310"/>
    </location>
</feature>
<dbReference type="Pfam" id="PF00078">
    <property type="entry name" value="RVT_1"/>
    <property type="match status" value="1"/>
</dbReference>
<organism evidence="4 5">
    <name type="scientific">Artemia franciscana</name>
    <name type="common">Brine shrimp</name>
    <name type="synonym">Artemia sanfranciscana</name>
    <dbReference type="NCBI Taxonomy" id="6661"/>
    <lineage>
        <taxon>Eukaryota</taxon>
        <taxon>Metazoa</taxon>
        <taxon>Ecdysozoa</taxon>
        <taxon>Arthropoda</taxon>
        <taxon>Crustacea</taxon>
        <taxon>Branchiopoda</taxon>
        <taxon>Anostraca</taxon>
        <taxon>Artemiidae</taxon>
        <taxon>Artemia</taxon>
    </lineage>
</organism>
<dbReference type="EMBL" id="JAVRJZ010000021">
    <property type="protein sequence ID" value="KAK2704525.1"/>
    <property type="molecule type" value="Genomic_DNA"/>
</dbReference>
<feature type="domain" description="Reverse transcriptase" evidence="2">
    <location>
        <begin position="19"/>
        <end position="159"/>
    </location>
</feature>
<evidence type="ECO:0008006" key="6">
    <source>
        <dbReference type="Google" id="ProtNLM"/>
    </source>
</evidence>
<dbReference type="SUPFAM" id="SSF56672">
    <property type="entry name" value="DNA/RNA polymerases"/>
    <property type="match status" value="1"/>
</dbReference>
<name>A0AA88H8W0_ARTSF</name>
<evidence type="ECO:0000259" key="3">
    <source>
        <dbReference type="Pfam" id="PF17919"/>
    </source>
</evidence>
<accession>A0AA88H8W0</accession>
<gene>
    <name evidence="4" type="ORF">QYM36_016802</name>
</gene>
<dbReference type="InterPro" id="IPR041577">
    <property type="entry name" value="RT_RNaseH_2"/>
</dbReference>
<proteinExistence type="predicted"/>
<dbReference type="InterPro" id="IPR043128">
    <property type="entry name" value="Rev_trsase/Diguanyl_cyclase"/>
</dbReference>
<dbReference type="GO" id="GO:0071897">
    <property type="term" value="P:DNA biosynthetic process"/>
    <property type="evidence" value="ECO:0007669"/>
    <property type="project" value="UniProtKB-ARBA"/>
</dbReference>
<dbReference type="Gene3D" id="3.10.10.10">
    <property type="entry name" value="HIV Type 1 Reverse Transcriptase, subunit A, domain 1"/>
    <property type="match status" value="1"/>
</dbReference>
<dbReference type="GO" id="GO:0003824">
    <property type="term" value="F:catalytic activity"/>
    <property type="evidence" value="ECO:0007669"/>
    <property type="project" value="UniProtKB-KW"/>
</dbReference>
<dbReference type="PANTHER" id="PTHR37984:SF5">
    <property type="entry name" value="PROTEIN NYNRIN-LIKE"/>
    <property type="match status" value="1"/>
</dbReference>
<dbReference type="InterPro" id="IPR043502">
    <property type="entry name" value="DNA/RNA_pol_sf"/>
</dbReference>
<evidence type="ECO:0000256" key="1">
    <source>
        <dbReference type="ARBA" id="ARBA00023268"/>
    </source>
</evidence>
<dbReference type="CDD" id="cd01647">
    <property type="entry name" value="RT_LTR"/>
    <property type="match status" value="1"/>
</dbReference>
<evidence type="ECO:0000313" key="4">
    <source>
        <dbReference type="EMBL" id="KAK2704525.1"/>
    </source>
</evidence>
<dbReference type="Proteomes" id="UP001187531">
    <property type="component" value="Unassembled WGS sequence"/>
</dbReference>
<dbReference type="InterPro" id="IPR000477">
    <property type="entry name" value="RT_dom"/>
</dbReference>